<dbReference type="InterPro" id="IPR013094">
    <property type="entry name" value="AB_hydrolase_3"/>
</dbReference>
<reference evidence="2" key="2">
    <citation type="submission" date="2021-02" db="EMBL/GenBank/DDBJ databases">
        <authorList>
            <person name="Kimball J.A."/>
            <person name="Haas M.W."/>
            <person name="Macchietto M."/>
            <person name="Kono T."/>
            <person name="Duquette J."/>
            <person name="Shao M."/>
        </authorList>
    </citation>
    <scope>NUCLEOTIDE SEQUENCE</scope>
    <source>
        <tissue evidence="2">Fresh leaf tissue</tissue>
    </source>
</reference>
<name>A0A8J5T706_ZIZPA</name>
<dbReference type="Pfam" id="PF07859">
    <property type="entry name" value="Abhydrolase_3"/>
    <property type="match status" value="1"/>
</dbReference>
<gene>
    <name evidence="2" type="ORF">GUJ93_ZPchr0007g5550</name>
</gene>
<dbReference type="GO" id="GO:0016787">
    <property type="term" value="F:hydrolase activity"/>
    <property type="evidence" value="ECO:0007669"/>
    <property type="project" value="InterPro"/>
</dbReference>
<comment type="caution">
    <text evidence="2">The sequence shown here is derived from an EMBL/GenBank/DDBJ whole genome shotgun (WGS) entry which is preliminary data.</text>
</comment>
<organism evidence="2 3">
    <name type="scientific">Zizania palustris</name>
    <name type="common">Northern wild rice</name>
    <dbReference type="NCBI Taxonomy" id="103762"/>
    <lineage>
        <taxon>Eukaryota</taxon>
        <taxon>Viridiplantae</taxon>
        <taxon>Streptophyta</taxon>
        <taxon>Embryophyta</taxon>
        <taxon>Tracheophyta</taxon>
        <taxon>Spermatophyta</taxon>
        <taxon>Magnoliopsida</taxon>
        <taxon>Liliopsida</taxon>
        <taxon>Poales</taxon>
        <taxon>Poaceae</taxon>
        <taxon>BOP clade</taxon>
        <taxon>Oryzoideae</taxon>
        <taxon>Oryzeae</taxon>
        <taxon>Zizaniinae</taxon>
        <taxon>Zizania</taxon>
    </lineage>
</organism>
<accession>A0A8J5T706</accession>
<dbReference type="InterPro" id="IPR050466">
    <property type="entry name" value="Carboxylest/Gibb_receptor"/>
</dbReference>
<dbReference type="PANTHER" id="PTHR23024:SF379">
    <property type="entry name" value="OS07G0606800 PROTEIN"/>
    <property type="match status" value="1"/>
</dbReference>
<protein>
    <recommendedName>
        <fullName evidence="1">Alpha/beta hydrolase fold-3 domain-containing protein</fullName>
    </recommendedName>
</protein>
<proteinExistence type="predicted"/>
<dbReference type="OrthoDB" id="408631at2759"/>
<keyword evidence="3" id="KW-1185">Reference proteome</keyword>
<sequence>MPRPSISAVVVAVDYRLAPESSFPAPCNDGTTALRWVLTGGGGALPSPPATVFVMGDSAGGSVVAHHVAARLPSRVARLIALQPFAHSLRQNFVLNNKHIFKT</sequence>
<reference evidence="2" key="1">
    <citation type="journal article" date="2021" name="bioRxiv">
        <title>Whole Genome Assembly and Annotation of Northern Wild Rice, Zizania palustris L., Supports a Whole Genome Duplication in the Zizania Genus.</title>
        <authorList>
            <person name="Haas M."/>
            <person name="Kono T."/>
            <person name="Macchietto M."/>
            <person name="Millas R."/>
            <person name="McGilp L."/>
            <person name="Shao M."/>
            <person name="Duquette J."/>
            <person name="Hirsch C.N."/>
            <person name="Kimball J."/>
        </authorList>
    </citation>
    <scope>NUCLEOTIDE SEQUENCE</scope>
    <source>
        <tissue evidence="2">Fresh leaf tissue</tissue>
    </source>
</reference>
<evidence type="ECO:0000313" key="3">
    <source>
        <dbReference type="Proteomes" id="UP000729402"/>
    </source>
</evidence>
<evidence type="ECO:0000259" key="1">
    <source>
        <dbReference type="Pfam" id="PF07859"/>
    </source>
</evidence>
<dbReference type="Proteomes" id="UP000729402">
    <property type="component" value="Unassembled WGS sequence"/>
</dbReference>
<dbReference type="EMBL" id="JAAALK010000282">
    <property type="protein sequence ID" value="KAG8079792.1"/>
    <property type="molecule type" value="Genomic_DNA"/>
</dbReference>
<evidence type="ECO:0000313" key="2">
    <source>
        <dbReference type="EMBL" id="KAG8079792.1"/>
    </source>
</evidence>
<dbReference type="AlphaFoldDB" id="A0A8J5T706"/>
<feature type="domain" description="Alpha/beta hydrolase fold-3" evidence="1">
    <location>
        <begin position="7"/>
        <end position="86"/>
    </location>
</feature>
<dbReference type="PANTHER" id="PTHR23024">
    <property type="entry name" value="ARYLACETAMIDE DEACETYLASE"/>
    <property type="match status" value="1"/>
</dbReference>